<evidence type="ECO:0000313" key="3">
    <source>
        <dbReference type="Proteomes" id="UP000838878"/>
    </source>
</evidence>
<dbReference type="Gene3D" id="3.30.70.370">
    <property type="match status" value="1"/>
</dbReference>
<dbReference type="InterPro" id="IPR043502">
    <property type="entry name" value="DNA/RNA_pol_sf"/>
</dbReference>
<dbReference type="AlphaFoldDB" id="A0A8J9VDA1"/>
<dbReference type="EMBL" id="OV170234">
    <property type="protein sequence ID" value="CAH0719693.1"/>
    <property type="molecule type" value="Genomic_DNA"/>
</dbReference>
<name>A0A8J9VDA1_9NEOP</name>
<accession>A0A8J9VDA1</accession>
<keyword evidence="3" id="KW-1185">Reference proteome</keyword>
<dbReference type="GO" id="GO:0003887">
    <property type="term" value="F:DNA-directed DNA polymerase activity"/>
    <property type="evidence" value="ECO:0007669"/>
    <property type="project" value="InterPro"/>
</dbReference>
<reference evidence="2" key="1">
    <citation type="submission" date="2021-12" db="EMBL/GenBank/DDBJ databases">
        <authorList>
            <person name="Martin H S."/>
        </authorList>
    </citation>
    <scope>NUCLEOTIDE SEQUENCE</scope>
</reference>
<dbReference type="GO" id="GO:0097681">
    <property type="term" value="P:double-strand break repair via alternative nonhomologous end joining"/>
    <property type="evidence" value="ECO:0007669"/>
    <property type="project" value="TreeGrafter"/>
</dbReference>
<dbReference type="Pfam" id="PF00476">
    <property type="entry name" value="DNA_pol_A"/>
    <property type="match status" value="1"/>
</dbReference>
<dbReference type="OrthoDB" id="275278at2759"/>
<dbReference type="PANTHER" id="PTHR10133:SF62">
    <property type="entry name" value="DNA POLYMERASE THETA"/>
    <property type="match status" value="1"/>
</dbReference>
<feature type="domain" description="DNA-directed DNA polymerase family A palm" evidence="1">
    <location>
        <begin position="5"/>
        <end position="63"/>
    </location>
</feature>
<gene>
    <name evidence="2" type="ORF">BINO364_LOCUS6000</name>
</gene>
<dbReference type="InterPro" id="IPR002298">
    <property type="entry name" value="DNA_polymerase_A"/>
</dbReference>
<organism evidence="2 3">
    <name type="scientific">Brenthis ino</name>
    <name type="common">lesser marbled fritillary</name>
    <dbReference type="NCBI Taxonomy" id="405034"/>
    <lineage>
        <taxon>Eukaryota</taxon>
        <taxon>Metazoa</taxon>
        <taxon>Ecdysozoa</taxon>
        <taxon>Arthropoda</taxon>
        <taxon>Hexapoda</taxon>
        <taxon>Insecta</taxon>
        <taxon>Pterygota</taxon>
        <taxon>Neoptera</taxon>
        <taxon>Endopterygota</taxon>
        <taxon>Lepidoptera</taxon>
        <taxon>Glossata</taxon>
        <taxon>Ditrysia</taxon>
        <taxon>Papilionoidea</taxon>
        <taxon>Nymphalidae</taxon>
        <taxon>Heliconiinae</taxon>
        <taxon>Argynnini</taxon>
        <taxon>Brenthis</taxon>
    </lineage>
</organism>
<dbReference type="Proteomes" id="UP000838878">
    <property type="component" value="Chromosome 14"/>
</dbReference>
<dbReference type="GO" id="GO:0003677">
    <property type="term" value="F:DNA binding"/>
    <property type="evidence" value="ECO:0007669"/>
    <property type="project" value="InterPro"/>
</dbReference>
<dbReference type="SUPFAM" id="SSF56672">
    <property type="entry name" value="DNA/RNA polymerases"/>
    <property type="match status" value="1"/>
</dbReference>
<protein>
    <recommendedName>
        <fullName evidence="1">DNA-directed DNA polymerase family A palm domain-containing protein</fullName>
    </recommendedName>
</protein>
<sequence>MARCARRLPAAARLLLQIHDELVWEVPEPDLRRAAVIIKETMEQCGPAGAALPVALRAGRAWGLLADYAP</sequence>
<dbReference type="InterPro" id="IPR001098">
    <property type="entry name" value="DNA-dir_DNA_pol_A_palm_dom"/>
</dbReference>
<feature type="non-terminal residue" evidence="2">
    <location>
        <position position="70"/>
    </location>
</feature>
<proteinExistence type="predicted"/>
<dbReference type="GO" id="GO:0006261">
    <property type="term" value="P:DNA-templated DNA replication"/>
    <property type="evidence" value="ECO:0007669"/>
    <property type="project" value="InterPro"/>
</dbReference>
<dbReference type="PANTHER" id="PTHR10133">
    <property type="entry name" value="DNA POLYMERASE I"/>
    <property type="match status" value="1"/>
</dbReference>
<evidence type="ECO:0000259" key="1">
    <source>
        <dbReference type="Pfam" id="PF00476"/>
    </source>
</evidence>
<evidence type="ECO:0000313" key="2">
    <source>
        <dbReference type="EMBL" id="CAH0719693.1"/>
    </source>
</evidence>